<reference evidence="1 2" key="1">
    <citation type="submission" date="2015-11" db="EMBL/GenBank/DDBJ databases">
        <title>Genomes and virulence difference between two physiological races of Phytophthora nicotianae.</title>
        <authorList>
            <person name="Liu H."/>
            <person name="Ma X."/>
            <person name="Yu H."/>
            <person name="Fang D."/>
            <person name="Li Y."/>
            <person name="Wang X."/>
            <person name="Wang W."/>
            <person name="Dong Y."/>
            <person name="Xiao B."/>
        </authorList>
    </citation>
    <scope>NUCLEOTIDE SEQUENCE [LARGE SCALE GENOMIC DNA]</scope>
    <source>
        <strain evidence="2">race 0</strain>
    </source>
</reference>
<name>A0A0W8C317_PHYNI</name>
<dbReference type="STRING" id="4790.A0A0W8C317"/>
<evidence type="ECO:0000313" key="1">
    <source>
        <dbReference type="EMBL" id="KUF78433.1"/>
    </source>
</evidence>
<proteinExistence type="predicted"/>
<dbReference type="OrthoDB" id="128234at2759"/>
<dbReference type="AlphaFoldDB" id="A0A0W8C317"/>
<protein>
    <submittedName>
        <fullName evidence="1">Uncharacterized protein</fullName>
    </submittedName>
</protein>
<organism evidence="1 2">
    <name type="scientific">Phytophthora nicotianae</name>
    <name type="common">Potato buckeye rot agent</name>
    <name type="synonym">Phytophthora parasitica</name>
    <dbReference type="NCBI Taxonomy" id="4792"/>
    <lineage>
        <taxon>Eukaryota</taxon>
        <taxon>Sar</taxon>
        <taxon>Stramenopiles</taxon>
        <taxon>Oomycota</taxon>
        <taxon>Peronosporomycetes</taxon>
        <taxon>Peronosporales</taxon>
        <taxon>Peronosporaceae</taxon>
        <taxon>Phytophthora</taxon>
    </lineage>
</organism>
<gene>
    <name evidence="1" type="ORF">AM587_10012920</name>
</gene>
<comment type="caution">
    <text evidence="1">The sequence shown here is derived from an EMBL/GenBank/DDBJ whole genome shotgun (WGS) entry which is preliminary data.</text>
</comment>
<dbReference type="PANTHER" id="PTHR35796">
    <property type="entry name" value="HYPOTHETICAL CYTOSOLIC PROTEIN"/>
    <property type="match status" value="1"/>
</dbReference>
<sequence>MAFEVPRRWFIPQFPTPMADIPTEGPSPCSVPQATLLRRHSLEFTDVVVLQNVEPHYDRLDLSIQTTSDFELEGLLGEVDTWMDENTVDIIAGVPTQAKKESQQLEYDDLQPKSTRGIRVTPKRQIRELQQSINQLTLQLQELKASQLSTEGNDGSRSQLTRPSTVRLWQQSTVAECAKRQKAEQENAQLRAILLVQLEEARSLKRSLKRRTKTKMLENMLGIKRSKKISSAVTTEPNDNAKVFQRMIRDSDEFYVGVDSLFTEKGFSELRYPGQKTNINRKLVGDGIYLEMMIQHVLPFGFRDTEKAVWVCLSDMGLSTLVDGTDTRNRVHFHAQHTESSQNAVACSFFAATPDQKGVSGVQTRQVVRKYIEENRAVFIHQSLGEPKLEGSNSSVGIQMLNVWRITVEHQAKQNNRDAASVLRLHFTASSRDMWSTGANFWTPASLNMTIAYFESTNSRLPDAVEDILVDKSVGNTST</sequence>
<evidence type="ECO:0000313" key="2">
    <source>
        <dbReference type="Proteomes" id="UP000052943"/>
    </source>
</evidence>
<dbReference type="Proteomes" id="UP000052943">
    <property type="component" value="Unassembled WGS sequence"/>
</dbReference>
<accession>A0A0W8C317</accession>
<dbReference type="EMBL" id="LNFO01005331">
    <property type="protein sequence ID" value="KUF78433.1"/>
    <property type="molecule type" value="Genomic_DNA"/>
</dbReference>
<dbReference type="PANTHER" id="PTHR35796:SF3">
    <property type="entry name" value="BHLH DOMAIN-CONTAINING PROTEIN"/>
    <property type="match status" value="1"/>
</dbReference>